<reference evidence="2 3" key="1">
    <citation type="journal article" date="2024" name="Commun. Biol.">
        <title>Comparative genomic analysis of thermophilic fungi reveals convergent evolutionary adaptations and gene losses.</title>
        <authorList>
            <person name="Steindorff A.S."/>
            <person name="Aguilar-Pontes M.V."/>
            <person name="Robinson A.J."/>
            <person name="Andreopoulos B."/>
            <person name="LaButti K."/>
            <person name="Kuo A."/>
            <person name="Mondo S."/>
            <person name="Riley R."/>
            <person name="Otillar R."/>
            <person name="Haridas S."/>
            <person name="Lipzen A."/>
            <person name="Grimwood J."/>
            <person name="Schmutz J."/>
            <person name="Clum A."/>
            <person name="Reid I.D."/>
            <person name="Moisan M.C."/>
            <person name="Butler G."/>
            <person name="Nguyen T.T.M."/>
            <person name="Dewar K."/>
            <person name="Conant G."/>
            <person name="Drula E."/>
            <person name="Henrissat B."/>
            <person name="Hansel C."/>
            <person name="Singer S."/>
            <person name="Hutchinson M.I."/>
            <person name="de Vries R.P."/>
            <person name="Natvig D.O."/>
            <person name="Powell A.J."/>
            <person name="Tsang A."/>
            <person name="Grigoriev I.V."/>
        </authorList>
    </citation>
    <scope>NUCLEOTIDE SEQUENCE [LARGE SCALE GENOMIC DNA]</scope>
    <source>
        <strain evidence="2 3">ATCC 24622</strain>
    </source>
</reference>
<evidence type="ECO:0000313" key="2">
    <source>
        <dbReference type="EMBL" id="KAL1883882.1"/>
    </source>
</evidence>
<comment type="caution">
    <text evidence="2">The sequence shown here is derived from an EMBL/GenBank/DDBJ whole genome shotgun (WGS) entry which is preliminary data.</text>
</comment>
<keyword evidence="3" id="KW-1185">Reference proteome</keyword>
<gene>
    <name evidence="2" type="ORF">VTK73DRAFT_7670</name>
</gene>
<evidence type="ECO:0000256" key="1">
    <source>
        <dbReference type="SAM" id="MobiDB-lite"/>
    </source>
</evidence>
<evidence type="ECO:0000313" key="3">
    <source>
        <dbReference type="Proteomes" id="UP001586593"/>
    </source>
</evidence>
<feature type="region of interest" description="Disordered" evidence="1">
    <location>
        <begin position="44"/>
        <end position="70"/>
    </location>
</feature>
<name>A0ABR3Y7R8_9PEZI</name>
<organism evidence="2 3">
    <name type="scientific">Phialemonium thermophilum</name>
    <dbReference type="NCBI Taxonomy" id="223376"/>
    <lineage>
        <taxon>Eukaryota</taxon>
        <taxon>Fungi</taxon>
        <taxon>Dikarya</taxon>
        <taxon>Ascomycota</taxon>
        <taxon>Pezizomycotina</taxon>
        <taxon>Sordariomycetes</taxon>
        <taxon>Sordariomycetidae</taxon>
        <taxon>Cephalothecales</taxon>
        <taxon>Cephalothecaceae</taxon>
        <taxon>Phialemonium</taxon>
    </lineage>
</organism>
<dbReference type="Proteomes" id="UP001586593">
    <property type="component" value="Unassembled WGS sequence"/>
</dbReference>
<protein>
    <submittedName>
        <fullName evidence="2">Uncharacterized protein</fullName>
    </submittedName>
</protein>
<feature type="compositionally biased region" description="Basic and acidic residues" evidence="1">
    <location>
        <begin position="44"/>
        <end position="59"/>
    </location>
</feature>
<proteinExistence type="predicted"/>
<accession>A0ABR3Y7R8</accession>
<dbReference type="EMBL" id="JAZHXJ010000005">
    <property type="protein sequence ID" value="KAL1883882.1"/>
    <property type="molecule type" value="Genomic_DNA"/>
</dbReference>
<sequence length="70" mass="7877">MLLQKHNCSRLATLDGHTYRKVDYFAVFSAGNSFWSAGDLPARERKSNHLSDPENRQNEGKVGGVLLPKF</sequence>